<evidence type="ECO:0000256" key="1">
    <source>
        <dbReference type="ARBA" id="ARBA00008984"/>
    </source>
</evidence>
<dbReference type="EMBL" id="BART01003158">
    <property type="protein sequence ID" value="GAG72590.1"/>
    <property type="molecule type" value="Genomic_DNA"/>
</dbReference>
<evidence type="ECO:0000259" key="2">
    <source>
        <dbReference type="Pfam" id="PF01206"/>
    </source>
</evidence>
<comment type="similarity">
    <text evidence="1">Belongs to the sulfur carrier protein TusA family.</text>
</comment>
<dbReference type="InterPro" id="IPR001455">
    <property type="entry name" value="TusA-like"/>
</dbReference>
<dbReference type="AlphaFoldDB" id="X0ZS45"/>
<feature type="domain" description="UPF0033" evidence="2">
    <location>
        <begin position="3"/>
        <end position="69"/>
    </location>
</feature>
<dbReference type="InterPro" id="IPR036868">
    <property type="entry name" value="TusA-like_sf"/>
</dbReference>
<dbReference type="PANTHER" id="PTHR33279">
    <property type="entry name" value="SULFUR CARRIER PROTEIN YEDF-RELATED"/>
    <property type="match status" value="1"/>
</dbReference>
<sequence length="74" mass="8577">MVKEVDVRGLSCPLPVIKTKKALEEKNDEPILVLIDTEISVENISRLIKSTGHNFKIEKKNDIYHLIIKQREKH</sequence>
<dbReference type="SUPFAM" id="SSF64307">
    <property type="entry name" value="SirA-like"/>
    <property type="match status" value="1"/>
</dbReference>
<name>X0ZS45_9ZZZZ</name>
<comment type="caution">
    <text evidence="3">The sequence shown here is derived from an EMBL/GenBank/DDBJ whole genome shotgun (WGS) entry which is preliminary data.</text>
</comment>
<dbReference type="PANTHER" id="PTHR33279:SF6">
    <property type="entry name" value="SULFUR CARRIER PROTEIN YEDF-RELATED"/>
    <property type="match status" value="1"/>
</dbReference>
<organism evidence="3">
    <name type="scientific">marine sediment metagenome</name>
    <dbReference type="NCBI Taxonomy" id="412755"/>
    <lineage>
        <taxon>unclassified sequences</taxon>
        <taxon>metagenomes</taxon>
        <taxon>ecological metagenomes</taxon>
    </lineage>
</organism>
<reference evidence="3" key="1">
    <citation type="journal article" date="2014" name="Front. Microbiol.">
        <title>High frequency of phylogenetically diverse reductive dehalogenase-homologous genes in deep subseafloor sedimentary metagenomes.</title>
        <authorList>
            <person name="Kawai M."/>
            <person name="Futagami T."/>
            <person name="Toyoda A."/>
            <person name="Takaki Y."/>
            <person name="Nishi S."/>
            <person name="Hori S."/>
            <person name="Arai W."/>
            <person name="Tsubouchi T."/>
            <person name="Morono Y."/>
            <person name="Uchiyama I."/>
            <person name="Ito T."/>
            <person name="Fujiyama A."/>
            <person name="Inagaki F."/>
            <person name="Takami H."/>
        </authorList>
    </citation>
    <scope>NUCLEOTIDE SEQUENCE</scope>
    <source>
        <strain evidence="3">Expedition CK06-06</strain>
    </source>
</reference>
<protein>
    <recommendedName>
        <fullName evidence="2">UPF0033 domain-containing protein</fullName>
    </recommendedName>
</protein>
<evidence type="ECO:0000313" key="3">
    <source>
        <dbReference type="EMBL" id="GAG72590.1"/>
    </source>
</evidence>
<dbReference type="Pfam" id="PF01206">
    <property type="entry name" value="TusA"/>
    <property type="match status" value="1"/>
</dbReference>
<dbReference type="Gene3D" id="3.30.110.40">
    <property type="entry name" value="TusA-like domain"/>
    <property type="match status" value="1"/>
</dbReference>
<proteinExistence type="inferred from homology"/>
<accession>X0ZS45</accession>
<gene>
    <name evidence="3" type="ORF">S01H4_08955</name>
</gene>
<dbReference type="CDD" id="cd03421">
    <property type="entry name" value="SirA_like_N"/>
    <property type="match status" value="1"/>
</dbReference>